<dbReference type="GO" id="GO:0016192">
    <property type="term" value="P:vesicle-mediated transport"/>
    <property type="evidence" value="ECO:0007669"/>
    <property type="project" value="InterPro"/>
</dbReference>
<dbReference type="Proteomes" id="UP000319731">
    <property type="component" value="Unassembled WGS sequence"/>
</dbReference>
<evidence type="ECO:0000256" key="5">
    <source>
        <dbReference type="ARBA" id="ARBA00022989"/>
    </source>
</evidence>
<evidence type="ECO:0000256" key="7">
    <source>
        <dbReference type="ARBA" id="ARBA00025800"/>
    </source>
</evidence>
<keyword evidence="10" id="KW-1185">Reference proteome</keyword>
<evidence type="ECO:0000256" key="8">
    <source>
        <dbReference type="RuleBase" id="RU363111"/>
    </source>
</evidence>
<comment type="caution">
    <text evidence="9">The sequence shown here is derived from an EMBL/GenBank/DDBJ whole genome shotgun (WGS) entry which is preliminary data.</text>
</comment>
<name>A0A507BYY5_9FUNG</name>
<keyword evidence="4 8" id="KW-0653">Protein transport</keyword>
<dbReference type="GO" id="GO:0015031">
    <property type="term" value="P:protein transport"/>
    <property type="evidence" value="ECO:0007669"/>
    <property type="project" value="UniProtKB-KW"/>
</dbReference>
<dbReference type="Pfam" id="PF04178">
    <property type="entry name" value="Got1"/>
    <property type="match status" value="1"/>
</dbReference>
<dbReference type="AlphaFoldDB" id="A0A507BYY5"/>
<keyword evidence="3 8" id="KW-0812">Transmembrane</keyword>
<feature type="transmembrane region" description="Helical" evidence="8">
    <location>
        <begin position="152"/>
        <end position="171"/>
    </location>
</feature>
<keyword evidence="6 8" id="KW-0472">Membrane</keyword>
<dbReference type="GO" id="GO:0000139">
    <property type="term" value="C:Golgi membrane"/>
    <property type="evidence" value="ECO:0007669"/>
    <property type="project" value="UniProtKB-SubCell"/>
</dbReference>
<dbReference type="GeneID" id="42004471"/>
<evidence type="ECO:0000256" key="2">
    <source>
        <dbReference type="ARBA" id="ARBA00022448"/>
    </source>
</evidence>
<reference evidence="9 10" key="1">
    <citation type="journal article" date="2019" name="Sci. Rep.">
        <title>Comparative genomics of chytrid fungi reveal insights into the obligate biotrophic and pathogenic lifestyle of Synchytrium endobioticum.</title>
        <authorList>
            <person name="van de Vossenberg B.T.L.H."/>
            <person name="Warris S."/>
            <person name="Nguyen H.D.T."/>
            <person name="van Gent-Pelzer M.P.E."/>
            <person name="Joly D.L."/>
            <person name="van de Geest H.C."/>
            <person name="Bonants P.J.M."/>
            <person name="Smith D.S."/>
            <person name="Levesque C.A."/>
            <person name="van der Lee T.A.J."/>
        </authorList>
    </citation>
    <scope>NUCLEOTIDE SEQUENCE [LARGE SCALE GENOMIC DNA]</scope>
    <source>
        <strain evidence="9 10">JEL517</strain>
    </source>
</reference>
<comment type="subcellular location">
    <subcellularLocation>
        <location evidence="8">Golgi apparatus membrane</location>
        <topology evidence="8">Multi-pass membrane protein</topology>
    </subcellularLocation>
    <subcellularLocation>
        <location evidence="1">Membrane</location>
        <topology evidence="1">Multi-pass membrane protein</topology>
    </subcellularLocation>
</comment>
<dbReference type="STRING" id="1806994.A0A507BYY5"/>
<evidence type="ECO:0000313" key="9">
    <source>
        <dbReference type="EMBL" id="TPX34007.1"/>
    </source>
</evidence>
<dbReference type="EMBL" id="QEAO01000016">
    <property type="protein sequence ID" value="TPX34007.1"/>
    <property type="molecule type" value="Genomic_DNA"/>
</dbReference>
<evidence type="ECO:0000256" key="1">
    <source>
        <dbReference type="ARBA" id="ARBA00004141"/>
    </source>
</evidence>
<dbReference type="InterPro" id="IPR011691">
    <property type="entry name" value="Vesicle_transpt_SFT2"/>
</dbReference>
<dbReference type="PANTHER" id="PTHR23137">
    <property type="entry name" value="VESICLE TRANSPORT PROTEIN-RELATED"/>
    <property type="match status" value="1"/>
</dbReference>
<gene>
    <name evidence="9" type="ORF">SmJEL517_g03246</name>
</gene>
<keyword evidence="5 8" id="KW-1133">Transmembrane helix</keyword>
<dbReference type="InterPro" id="IPR007305">
    <property type="entry name" value="Vesicle_transpt_Got1/SFT2"/>
</dbReference>
<accession>A0A507BYY5</accession>
<feature type="transmembrane region" description="Helical" evidence="8">
    <location>
        <begin position="81"/>
        <end position="107"/>
    </location>
</feature>
<keyword evidence="2 8" id="KW-0813">Transport</keyword>
<evidence type="ECO:0000313" key="10">
    <source>
        <dbReference type="Proteomes" id="UP000319731"/>
    </source>
</evidence>
<protein>
    <recommendedName>
        <fullName evidence="8">Protein transport protein SFT2</fullName>
    </recommendedName>
</protein>
<dbReference type="RefSeq" id="XP_031024849.1">
    <property type="nucleotide sequence ID" value="XM_031169174.1"/>
</dbReference>
<evidence type="ECO:0000256" key="3">
    <source>
        <dbReference type="ARBA" id="ARBA00022692"/>
    </source>
</evidence>
<feature type="transmembrane region" description="Helical" evidence="8">
    <location>
        <begin position="113"/>
        <end position="131"/>
    </location>
</feature>
<proteinExistence type="inferred from homology"/>
<evidence type="ECO:0000256" key="6">
    <source>
        <dbReference type="ARBA" id="ARBA00023136"/>
    </source>
</evidence>
<organism evidence="9 10">
    <name type="scientific">Synchytrium microbalum</name>
    <dbReference type="NCBI Taxonomy" id="1806994"/>
    <lineage>
        <taxon>Eukaryota</taxon>
        <taxon>Fungi</taxon>
        <taxon>Fungi incertae sedis</taxon>
        <taxon>Chytridiomycota</taxon>
        <taxon>Chytridiomycota incertae sedis</taxon>
        <taxon>Chytridiomycetes</taxon>
        <taxon>Synchytriales</taxon>
        <taxon>Synchytriaceae</taxon>
        <taxon>Synchytrium</taxon>
    </lineage>
</organism>
<sequence>MNGERQFKDSLRTFNSGSGHAPTGQSSAPWYTSSASRTAQIRDAEQRQGLLGGFRDRLNGLTGAQETSDVDWFGLSLTQRLVGFGVCLLLAAICFLLAFFVGLPLMVISPSKFAVPYTFGSILAMASFALLRGPATHLKNLFSRERLPFTGLYFGSMALTLYFSMGLHSYLGTIFTAVIQIICLLYFLGSYVPGGTAGLTFLGRSATSAISRGMV</sequence>
<dbReference type="PANTHER" id="PTHR23137:SF36">
    <property type="entry name" value="VESICLE TRANSPORT PROTEIN SFT2C"/>
    <property type="match status" value="1"/>
</dbReference>
<dbReference type="OrthoDB" id="660759at2759"/>
<feature type="transmembrane region" description="Helical" evidence="8">
    <location>
        <begin position="177"/>
        <end position="202"/>
    </location>
</feature>
<comment type="function">
    <text evidence="8">Nonessential protein required for the fusion of transport vesicles derived from the endocytic pathway with the Golgi complex.</text>
</comment>
<evidence type="ECO:0000256" key="4">
    <source>
        <dbReference type="ARBA" id="ARBA00022927"/>
    </source>
</evidence>
<keyword evidence="8" id="KW-0333">Golgi apparatus</keyword>
<comment type="similarity">
    <text evidence="7 8">Belongs to the SFT2 family.</text>
</comment>